<name>A0A0G3EV81_9BURK</name>
<feature type="short sequence motif" description="Histidine triad motif" evidence="2 3">
    <location>
        <begin position="107"/>
        <end position="111"/>
    </location>
</feature>
<dbReference type="EMBL" id="CP011568">
    <property type="protein sequence ID" value="AKJ69889.1"/>
    <property type="molecule type" value="Genomic_DNA"/>
</dbReference>
<dbReference type="KEGG" id="ptx:ABW99_18440"/>
<dbReference type="InterPro" id="IPR011146">
    <property type="entry name" value="HIT-like"/>
</dbReference>
<evidence type="ECO:0000256" key="3">
    <source>
        <dbReference type="PROSITE-ProRule" id="PRU00464"/>
    </source>
</evidence>
<gene>
    <name evidence="5" type="ORF">ABW99_18440</name>
</gene>
<dbReference type="CDD" id="cd01276">
    <property type="entry name" value="PKCI_related"/>
    <property type="match status" value="1"/>
</dbReference>
<dbReference type="Proteomes" id="UP000036700">
    <property type="component" value="Chromosome"/>
</dbReference>
<dbReference type="OrthoDB" id="9784774at2"/>
<proteinExistence type="predicted"/>
<organism evidence="5 6">
    <name type="scientific">Pandoraea thiooxydans</name>
    <dbReference type="NCBI Taxonomy" id="445709"/>
    <lineage>
        <taxon>Bacteria</taxon>
        <taxon>Pseudomonadati</taxon>
        <taxon>Pseudomonadota</taxon>
        <taxon>Betaproteobacteria</taxon>
        <taxon>Burkholderiales</taxon>
        <taxon>Burkholderiaceae</taxon>
        <taxon>Pandoraea</taxon>
    </lineage>
</organism>
<feature type="domain" description="HIT" evidence="4">
    <location>
        <begin position="7"/>
        <end position="123"/>
    </location>
</feature>
<evidence type="ECO:0000256" key="1">
    <source>
        <dbReference type="PIRSR" id="PIRSR601310-1"/>
    </source>
</evidence>
<dbReference type="PROSITE" id="PS51084">
    <property type="entry name" value="HIT_2"/>
    <property type="match status" value="1"/>
</dbReference>
<dbReference type="Gene3D" id="3.30.428.10">
    <property type="entry name" value="HIT-like"/>
    <property type="match status" value="1"/>
</dbReference>
<dbReference type="PANTHER" id="PTHR23089">
    <property type="entry name" value="HISTIDINE TRIAD HIT PROTEIN"/>
    <property type="match status" value="1"/>
</dbReference>
<feature type="active site" description="Tele-AMP-histidine intermediate" evidence="1">
    <location>
        <position position="109"/>
    </location>
</feature>
<evidence type="ECO:0000313" key="6">
    <source>
        <dbReference type="Proteomes" id="UP000036700"/>
    </source>
</evidence>
<evidence type="ECO:0000256" key="2">
    <source>
        <dbReference type="PIRSR" id="PIRSR601310-3"/>
    </source>
</evidence>
<evidence type="ECO:0000259" key="4">
    <source>
        <dbReference type="PROSITE" id="PS51084"/>
    </source>
</evidence>
<dbReference type="Pfam" id="PF11969">
    <property type="entry name" value="DcpS_C"/>
    <property type="match status" value="1"/>
</dbReference>
<dbReference type="STRING" id="445709.ABW99_18440"/>
<accession>A0A0G3EV81</accession>
<dbReference type="SUPFAM" id="SSF54197">
    <property type="entry name" value="HIT-like"/>
    <property type="match status" value="1"/>
</dbReference>
<protein>
    <submittedName>
        <fullName evidence="5">Histidine triad nucleotide-binding protein</fullName>
    </submittedName>
</protein>
<dbReference type="PATRIC" id="fig|445709.3.peg.3882"/>
<dbReference type="RefSeq" id="WP_047215796.1">
    <property type="nucleotide sequence ID" value="NZ_CP011568.3"/>
</dbReference>
<dbReference type="PROSITE" id="PS00892">
    <property type="entry name" value="HIT_1"/>
    <property type="match status" value="1"/>
</dbReference>
<evidence type="ECO:0000313" key="5">
    <source>
        <dbReference type="EMBL" id="AKJ69889.1"/>
    </source>
</evidence>
<dbReference type="InterPro" id="IPR019808">
    <property type="entry name" value="Histidine_triad_CS"/>
</dbReference>
<dbReference type="GO" id="GO:0003824">
    <property type="term" value="F:catalytic activity"/>
    <property type="evidence" value="ECO:0007669"/>
    <property type="project" value="InterPro"/>
</dbReference>
<dbReference type="InterPro" id="IPR001310">
    <property type="entry name" value="Histidine_triad_HIT"/>
</dbReference>
<dbReference type="AlphaFoldDB" id="A0A0G3EV81"/>
<dbReference type="InterPro" id="IPR036265">
    <property type="entry name" value="HIT-like_sf"/>
</dbReference>
<keyword evidence="6" id="KW-1185">Reference proteome</keyword>
<reference evidence="6" key="1">
    <citation type="submission" date="2015-06" db="EMBL/GenBank/DDBJ databases">
        <authorList>
            <person name="Lim Y.L."/>
            <person name="Ee R."/>
            <person name="Yong D."/>
            <person name="How K.Y."/>
            <person name="Yin W.F."/>
            <person name="Chan K.G."/>
        </authorList>
    </citation>
    <scope>NUCLEOTIDE SEQUENCE [LARGE SCALE GENOMIC DNA]</scope>
    <source>
        <strain evidence="6">DSM 25325</strain>
    </source>
</reference>
<dbReference type="PRINTS" id="PR00332">
    <property type="entry name" value="HISTRIAD"/>
</dbReference>
<sequence length="123" mass="13442">MSHENCIFCKIAAGQIPGKRVFEDDQLIVIHDINPAAKLHLLVIPKRHIETLADCLPENPADQALLGRMLALAPNLAREQGHGYADGAGGFRVVINTGPDGGQEVYHLHMHVLAGPRPWKRMG</sequence>